<evidence type="ECO:0000313" key="2">
    <source>
        <dbReference type="Proteomes" id="UP000317835"/>
    </source>
</evidence>
<dbReference type="KEGG" id="tpla:ElP_28880"/>
<evidence type="ECO:0000313" key="1">
    <source>
        <dbReference type="EMBL" id="QDV34991.1"/>
    </source>
</evidence>
<sequence>MRQRMTKPPTYAIRCDHDVCGCISYIVAMPSDSRFTFTETTSLFREERPLTEPPKDQAVS</sequence>
<dbReference type="Proteomes" id="UP000317835">
    <property type="component" value="Chromosome"/>
</dbReference>
<gene>
    <name evidence="1" type="ORF">ElP_28880</name>
</gene>
<dbReference type="RefSeq" id="WP_145270280.1">
    <property type="nucleotide sequence ID" value="NZ_CP036426.1"/>
</dbReference>
<keyword evidence="2" id="KW-1185">Reference proteome</keyword>
<proteinExistence type="predicted"/>
<protein>
    <submittedName>
        <fullName evidence="1">Uncharacterized protein</fullName>
    </submittedName>
</protein>
<accession>A0A518H2B4</accession>
<name>A0A518H2B4_9BACT</name>
<organism evidence="1 2">
    <name type="scientific">Tautonia plasticadhaerens</name>
    <dbReference type="NCBI Taxonomy" id="2527974"/>
    <lineage>
        <taxon>Bacteria</taxon>
        <taxon>Pseudomonadati</taxon>
        <taxon>Planctomycetota</taxon>
        <taxon>Planctomycetia</taxon>
        <taxon>Isosphaerales</taxon>
        <taxon>Isosphaeraceae</taxon>
        <taxon>Tautonia</taxon>
    </lineage>
</organism>
<dbReference type="AlphaFoldDB" id="A0A518H2B4"/>
<reference evidence="1 2" key="1">
    <citation type="submission" date="2019-02" db="EMBL/GenBank/DDBJ databases">
        <title>Deep-cultivation of Planctomycetes and their phenomic and genomic characterization uncovers novel biology.</title>
        <authorList>
            <person name="Wiegand S."/>
            <person name="Jogler M."/>
            <person name="Boedeker C."/>
            <person name="Pinto D."/>
            <person name="Vollmers J."/>
            <person name="Rivas-Marin E."/>
            <person name="Kohn T."/>
            <person name="Peeters S.H."/>
            <person name="Heuer A."/>
            <person name="Rast P."/>
            <person name="Oberbeckmann S."/>
            <person name="Bunk B."/>
            <person name="Jeske O."/>
            <person name="Meyerdierks A."/>
            <person name="Storesund J.E."/>
            <person name="Kallscheuer N."/>
            <person name="Luecker S."/>
            <person name="Lage O.M."/>
            <person name="Pohl T."/>
            <person name="Merkel B.J."/>
            <person name="Hornburger P."/>
            <person name="Mueller R.-W."/>
            <person name="Bruemmer F."/>
            <person name="Labrenz M."/>
            <person name="Spormann A.M."/>
            <person name="Op den Camp H."/>
            <person name="Overmann J."/>
            <person name="Amann R."/>
            <person name="Jetten M.S.M."/>
            <person name="Mascher T."/>
            <person name="Medema M.H."/>
            <person name="Devos D.P."/>
            <person name="Kaster A.-K."/>
            <person name="Ovreas L."/>
            <person name="Rohde M."/>
            <person name="Galperin M.Y."/>
            <person name="Jogler C."/>
        </authorList>
    </citation>
    <scope>NUCLEOTIDE SEQUENCE [LARGE SCALE GENOMIC DNA]</scope>
    <source>
        <strain evidence="1 2">ElP</strain>
    </source>
</reference>
<dbReference type="EMBL" id="CP036426">
    <property type="protein sequence ID" value="QDV34991.1"/>
    <property type="molecule type" value="Genomic_DNA"/>
</dbReference>